<dbReference type="PROSITE" id="PS00028">
    <property type="entry name" value="ZINC_FINGER_C2H2_1"/>
    <property type="match status" value="8"/>
</dbReference>
<dbReference type="RefSeq" id="XP_005112399.1">
    <property type="nucleotide sequence ID" value="XM_005112342.3"/>
</dbReference>
<evidence type="ECO:0000256" key="5">
    <source>
        <dbReference type="PROSITE-ProRule" id="PRU00042"/>
    </source>
</evidence>
<feature type="domain" description="C2H2-type" evidence="7">
    <location>
        <begin position="473"/>
        <end position="500"/>
    </location>
</feature>
<evidence type="ECO:0000256" key="6">
    <source>
        <dbReference type="SAM" id="MobiDB-lite"/>
    </source>
</evidence>
<dbReference type="InterPro" id="IPR013087">
    <property type="entry name" value="Znf_C2H2_type"/>
</dbReference>
<feature type="domain" description="C2H2-type" evidence="7">
    <location>
        <begin position="558"/>
        <end position="585"/>
    </location>
</feature>
<reference evidence="9" key="1">
    <citation type="submission" date="2025-08" db="UniProtKB">
        <authorList>
            <consortium name="RefSeq"/>
        </authorList>
    </citation>
    <scope>IDENTIFICATION</scope>
</reference>
<keyword evidence="2" id="KW-0677">Repeat</keyword>
<dbReference type="GeneID" id="101851463"/>
<dbReference type="Gene3D" id="3.30.160.60">
    <property type="entry name" value="Classic Zinc Finger"/>
    <property type="match status" value="7"/>
</dbReference>
<evidence type="ECO:0000256" key="1">
    <source>
        <dbReference type="ARBA" id="ARBA00022723"/>
    </source>
</evidence>
<dbReference type="PANTHER" id="PTHR24379">
    <property type="entry name" value="KRAB AND ZINC FINGER DOMAIN-CONTAINING"/>
    <property type="match status" value="1"/>
</dbReference>
<feature type="domain" description="C2H2-type" evidence="7">
    <location>
        <begin position="1121"/>
        <end position="1148"/>
    </location>
</feature>
<feature type="compositionally biased region" description="Polar residues" evidence="6">
    <location>
        <begin position="423"/>
        <end position="433"/>
    </location>
</feature>
<dbReference type="Pfam" id="PF13912">
    <property type="entry name" value="zf-C2H2_6"/>
    <property type="match status" value="1"/>
</dbReference>
<organism evidence="8 9">
    <name type="scientific">Aplysia californica</name>
    <name type="common">California sea hare</name>
    <dbReference type="NCBI Taxonomy" id="6500"/>
    <lineage>
        <taxon>Eukaryota</taxon>
        <taxon>Metazoa</taxon>
        <taxon>Spiralia</taxon>
        <taxon>Lophotrochozoa</taxon>
        <taxon>Mollusca</taxon>
        <taxon>Gastropoda</taxon>
        <taxon>Heterobranchia</taxon>
        <taxon>Euthyneura</taxon>
        <taxon>Tectipleura</taxon>
        <taxon>Aplysiida</taxon>
        <taxon>Aplysioidea</taxon>
        <taxon>Aplysiidae</taxon>
        <taxon>Aplysia</taxon>
    </lineage>
</organism>
<accession>A0ABM0K9V6</accession>
<dbReference type="InterPro" id="IPR036236">
    <property type="entry name" value="Znf_C2H2_sf"/>
</dbReference>
<feature type="domain" description="C2H2-type" evidence="7">
    <location>
        <begin position="672"/>
        <end position="699"/>
    </location>
</feature>
<feature type="compositionally biased region" description="Polar residues" evidence="6">
    <location>
        <begin position="229"/>
        <end position="243"/>
    </location>
</feature>
<dbReference type="PROSITE" id="PS50157">
    <property type="entry name" value="ZINC_FINGER_C2H2_2"/>
    <property type="match status" value="7"/>
</dbReference>
<sequence>MSNFVAEFPVKHHTYQTYTCPPDTAGDFVAEFRNTPRMPYCNSPSQFGQLSPAYVDSSPKSNLSGEDDRELYDLLSDKQFSKERITELLQGSILSLIEKLLTGRQIAQVKGHIQVSLCNDRVPISVCLDEVYNNISGRETELEKGLNVRLRDGVSPHGPCVRLQSPDSVISEGDHVEQVQKSHEEINEEGKQMRNYPFGDHVAQNCSAGHLSQDSDDVKTRRDSDEESGYNSNSELGHRSPQQTKKEVPENEEQGYFGQLYPVECCMDESPALMEQEIRAKRESSPEKTECIKSPEGVTVDDADDVVASSLVIDLSVDNSEESAAKLSDSNSRFSEMTSDADVKLARVHADDVKESSTMGESAEETTQGTQRRTEQMTSDVCPENVVPMICMPEEIEEVETEPSSSSDGTDFETDVPVDLSGDNESSNTTFVTPHPQSMIVKLPNGLMCKMCRESLPNSDAVATHAYEKHNLFSCSFCFRAFTAKNNLKRHIRLHTGLRPYKCPHCPHSFARRDDLKGHMLRHDYSKPFRCAVCKKGYTDRACVKNHMAKEHGSRLMHVCPQCGESFDNDDAFSAHKKSHPELKQFSCKVCYFIGNNNLMTMKHSLIHEHSLFSCKPCNAYFADPFDYTQHVRKHKSNSKFTSYVCCFCKMTLSSYEQFVRHEYSHAQGKTYSCKTCKKQFKSKASLQEHSLAHADQTPERSSANDAPVSDCKPSSSGVEHKEKMTTDSPVLPAFARDSSPAIEMSSQNRQETVLDLSSAKTDAYSYKPEDRAEEILDLRVKKPLRAQLEIPGNGPDARNPAGRFCPSPRPVELHRCCVPRNGCTSEFMGNGDETKSTGSESLACESREYMRTSGHSNVLDLPEKSPSPEMVWSRDARDFGPATILVDEIDMEIRENASPDIPQRAYLASRQELKQKMVARSMSGGYWNKSPYRFSPYSRSKIMDLASKFVAARGPLVTVTKPAGVKNVSPSTQDVSSGQRGRSMVPWQMQERKTSNEGSVGEKKTQSLLCNALTAAPDHFLGVAPVQKRTESPFTSQLPTFIKSEPIGERDSPLYQQIPHPSAAPILKTDPNASDVLEARPMNATTTSHRSKVHECDLCKDVFPSFQELENHSVAVHKRYLCEHCGKNFTARPNRDRHVRYHTGERPYKCDLCDQAFFRGDDLKYHRTTRHPSAQPFVCPRCPATFTWSRDLERHIRQSKCKL</sequence>
<evidence type="ECO:0000256" key="4">
    <source>
        <dbReference type="ARBA" id="ARBA00022833"/>
    </source>
</evidence>
<name>A0ABM0K9V6_APLCA</name>
<feature type="domain" description="C2H2-type" evidence="7">
    <location>
        <begin position="501"/>
        <end position="528"/>
    </location>
</feature>
<dbReference type="Pfam" id="PF00096">
    <property type="entry name" value="zf-C2H2"/>
    <property type="match status" value="4"/>
</dbReference>
<gene>
    <name evidence="9" type="primary">LOC101851463</name>
</gene>
<evidence type="ECO:0000313" key="9">
    <source>
        <dbReference type="RefSeq" id="XP_005112399.1"/>
    </source>
</evidence>
<feature type="region of interest" description="Disordered" evidence="6">
    <location>
        <begin position="196"/>
        <end position="252"/>
    </location>
</feature>
<evidence type="ECO:0000259" key="7">
    <source>
        <dbReference type="PROSITE" id="PS50157"/>
    </source>
</evidence>
<keyword evidence="8" id="KW-1185">Reference proteome</keyword>
<evidence type="ECO:0000256" key="2">
    <source>
        <dbReference type="ARBA" id="ARBA00022737"/>
    </source>
</evidence>
<proteinExistence type="predicted"/>
<feature type="compositionally biased region" description="Basic and acidic residues" evidence="6">
    <location>
        <begin position="991"/>
        <end position="1003"/>
    </location>
</feature>
<feature type="region of interest" description="Disordered" evidence="6">
    <location>
        <begin position="398"/>
        <end position="433"/>
    </location>
</feature>
<dbReference type="SMART" id="SM00355">
    <property type="entry name" value="ZnF_C2H2"/>
    <property type="match status" value="13"/>
</dbReference>
<feature type="region of interest" description="Disordered" evidence="6">
    <location>
        <begin position="966"/>
        <end position="1003"/>
    </location>
</feature>
<dbReference type="Proteomes" id="UP000694888">
    <property type="component" value="Unplaced"/>
</dbReference>
<keyword evidence="3 5" id="KW-0863">Zinc-finger</keyword>
<evidence type="ECO:0000256" key="3">
    <source>
        <dbReference type="ARBA" id="ARBA00022771"/>
    </source>
</evidence>
<keyword evidence="1" id="KW-0479">Metal-binding</keyword>
<keyword evidence="4" id="KW-0862">Zinc</keyword>
<feature type="domain" description="C2H2-type" evidence="7">
    <location>
        <begin position="1149"/>
        <end position="1177"/>
    </location>
</feature>
<feature type="compositionally biased region" description="Polar residues" evidence="6">
    <location>
        <begin position="969"/>
        <end position="981"/>
    </location>
</feature>
<dbReference type="SUPFAM" id="SSF57667">
    <property type="entry name" value="beta-beta-alpha zinc fingers"/>
    <property type="match status" value="6"/>
</dbReference>
<feature type="region of interest" description="Disordered" evidence="6">
    <location>
        <begin position="351"/>
        <end position="379"/>
    </location>
</feature>
<dbReference type="PANTHER" id="PTHR24379:SF121">
    <property type="entry name" value="C2H2-TYPE DOMAIN-CONTAINING PROTEIN"/>
    <property type="match status" value="1"/>
</dbReference>
<evidence type="ECO:0000313" key="8">
    <source>
        <dbReference type="Proteomes" id="UP000694888"/>
    </source>
</evidence>
<protein>
    <submittedName>
        <fullName evidence="9">Uncharacterized protein LOC101851463</fullName>
    </submittedName>
</protein>
<feature type="domain" description="C2H2-type" evidence="7">
    <location>
        <begin position="613"/>
        <end position="640"/>
    </location>
</feature>
<feature type="region of interest" description="Disordered" evidence="6">
    <location>
        <begin position="688"/>
        <end position="734"/>
    </location>
</feature>